<evidence type="ECO:0000256" key="3">
    <source>
        <dbReference type="ARBA" id="ARBA00022692"/>
    </source>
</evidence>
<comment type="subcellular location">
    <subcellularLocation>
        <location evidence="1">Cell membrane</location>
        <topology evidence="1">Multi-pass membrane protein</topology>
    </subcellularLocation>
</comment>
<dbReference type="PATRIC" id="fig|1705565.3.peg.2050"/>
<dbReference type="EMBL" id="LIUT01000001">
    <property type="protein sequence ID" value="KOR87860.1"/>
    <property type="molecule type" value="Genomic_DNA"/>
</dbReference>
<evidence type="ECO:0000259" key="7">
    <source>
        <dbReference type="Pfam" id="PF12698"/>
    </source>
</evidence>
<dbReference type="InterPro" id="IPR051449">
    <property type="entry name" value="ABC-2_transporter_component"/>
</dbReference>
<accession>A0A0M1P0T9</accession>
<keyword evidence="5 6" id="KW-0472">Membrane</keyword>
<dbReference type="RefSeq" id="WP_054400920.1">
    <property type="nucleotide sequence ID" value="NZ_LIUT01000001.1"/>
</dbReference>
<evidence type="ECO:0000256" key="2">
    <source>
        <dbReference type="ARBA" id="ARBA00022475"/>
    </source>
</evidence>
<keyword evidence="2" id="KW-1003">Cell membrane</keyword>
<evidence type="ECO:0000256" key="1">
    <source>
        <dbReference type="ARBA" id="ARBA00004651"/>
    </source>
</evidence>
<evidence type="ECO:0000256" key="5">
    <source>
        <dbReference type="ARBA" id="ARBA00023136"/>
    </source>
</evidence>
<dbReference type="PANTHER" id="PTHR30294:SF29">
    <property type="entry name" value="MULTIDRUG ABC TRANSPORTER PERMEASE YBHS-RELATED"/>
    <property type="match status" value="1"/>
</dbReference>
<keyword evidence="9" id="KW-1185">Reference proteome</keyword>
<evidence type="ECO:0000256" key="4">
    <source>
        <dbReference type="ARBA" id="ARBA00022989"/>
    </source>
</evidence>
<dbReference type="Pfam" id="PF12698">
    <property type="entry name" value="ABC2_membrane_3"/>
    <property type="match status" value="1"/>
</dbReference>
<proteinExistence type="predicted"/>
<feature type="transmembrane region" description="Helical" evidence="6">
    <location>
        <begin position="182"/>
        <end position="206"/>
    </location>
</feature>
<organism evidence="8 9">
    <name type="scientific">Paenibacillus solani</name>
    <dbReference type="NCBI Taxonomy" id="1705565"/>
    <lineage>
        <taxon>Bacteria</taxon>
        <taxon>Bacillati</taxon>
        <taxon>Bacillota</taxon>
        <taxon>Bacilli</taxon>
        <taxon>Bacillales</taxon>
        <taxon>Paenibacillaceae</taxon>
        <taxon>Paenibacillus</taxon>
    </lineage>
</organism>
<feature type="transmembrane region" description="Helical" evidence="6">
    <location>
        <begin position="226"/>
        <end position="254"/>
    </location>
</feature>
<feature type="transmembrane region" description="Helical" evidence="6">
    <location>
        <begin position="338"/>
        <end position="355"/>
    </location>
</feature>
<evidence type="ECO:0000313" key="8">
    <source>
        <dbReference type="EMBL" id="KOR87860.1"/>
    </source>
</evidence>
<feature type="domain" description="ABC-2 type transporter transmembrane" evidence="7">
    <location>
        <begin position="21"/>
        <end position="386"/>
    </location>
</feature>
<keyword evidence="3 6" id="KW-0812">Transmembrane</keyword>
<dbReference type="PANTHER" id="PTHR30294">
    <property type="entry name" value="MEMBRANE COMPONENT OF ABC TRANSPORTER YHHJ-RELATED"/>
    <property type="match status" value="1"/>
</dbReference>
<feature type="transmembrane region" description="Helical" evidence="6">
    <location>
        <begin position="21"/>
        <end position="42"/>
    </location>
</feature>
<dbReference type="GO" id="GO:0005886">
    <property type="term" value="C:plasma membrane"/>
    <property type="evidence" value="ECO:0007669"/>
    <property type="project" value="UniProtKB-SubCell"/>
</dbReference>
<dbReference type="GO" id="GO:0140359">
    <property type="term" value="F:ABC-type transporter activity"/>
    <property type="evidence" value="ECO:0007669"/>
    <property type="project" value="InterPro"/>
</dbReference>
<evidence type="ECO:0000256" key="6">
    <source>
        <dbReference type="SAM" id="Phobius"/>
    </source>
</evidence>
<feature type="transmembrane region" description="Helical" evidence="6">
    <location>
        <begin position="367"/>
        <end position="386"/>
    </location>
</feature>
<feature type="transmembrane region" description="Helical" evidence="6">
    <location>
        <begin position="312"/>
        <end position="332"/>
    </location>
</feature>
<dbReference type="OrthoDB" id="9768837at2"/>
<dbReference type="Proteomes" id="UP000036932">
    <property type="component" value="Unassembled WGS sequence"/>
</dbReference>
<reference evidence="9" key="1">
    <citation type="submission" date="2015-08" db="EMBL/GenBank/DDBJ databases">
        <title>Genome sequencing project for genomic taxonomy and phylogenomics of Bacillus-like bacteria.</title>
        <authorList>
            <person name="Liu B."/>
            <person name="Wang J."/>
            <person name="Zhu Y."/>
            <person name="Liu G."/>
            <person name="Chen Q."/>
            <person name="Chen Z."/>
            <person name="Lan J."/>
            <person name="Che J."/>
            <person name="Ge C."/>
            <person name="Shi H."/>
            <person name="Pan Z."/>
            <person name="Liu X."/>
        </authorList>
    </citation>
    <scope>NUCLEOTIDE SEQUENCE [LARGE SCALE GENOMIC DNA]</scope>
    <source>
        <strain evidence="9">FJAT-22460</strain>
    </source>
</reference>
<gene>
    <name evidence="8" type="ORF">AM231_01040</name>
</gene>
<dbReference type="InterPro" id="IPR013525">
    <property type="entry name" value="ABC2_TM"/>
</dbReference>
<sequence>MRQFGLVFGYSFMERVRSKAFKIMTVIMILIMAALVFLPKFIGGIQHMSEGDIAVLDTTGIVTDTEGFKQQVSDSYNWRLIQEADLAKEKAELEKEGNVLGIVTIREQGNQPVLNLTVNKMDDASGYLTELNRYVQNLYTFSEMNKLELEPLAKERLTASVQVEVEELKVGSKSMMTMYFPVYLIMFLLYFLIYFFGANVATSISIEKGSRVKEILITKVSPIQLLYGKILGVGLAGLLQFSIIIASASLMLMFSGSGSKLEFIGFQIDFSVFDGKTVAMLVVFFMLGYFFYASLFAAAGSLVSRSEELNQVIMPISLLLMLGLFYAFFNLADADSTAALIGSYIPFITPFMMFIRIGMSDPTWIEILLPTLVLFLCTLGACWLSAKVYQVGVLLYGQKPTPKLIYKAMRSL</sequence>
<evidence type="ECO:0000313" key="9">
    <source>
        <dbReference type="Proteomes" id="UP000036932"/>
    </source>
</evidence>
<comment type="caution">
    <text evidence="8">The sequence shown here is derived from an EMBL/GenBank/DDBJ whole genome shotgun (WGS) entry which is preliminary data.</text>
</comment>
<dbReference type="AlphaFoldDB" id="A0A0M1P0T9"/>
<keyword evidence="4 6" id="KW-1133">Transmembrane helix</keyword>
<name>A0A0M1P0T9_9BACL</name>
<feature type="transmembrane region" description="Helical" evidence="6">
    <location>
        <begin position="278"/>
        <end position="300"/>
    </location>
</feature>
<protein>
    <recommendedName>
        <fullName evidence="7">ABC-2 type transporter transmembrane domain-containing protein</fullName>
    </recommendedName>
</protein>